<evidence type="ECO:0000256" key="4">
    <source>
        <dbReference type="ARBA" id="ARBA00016296"/>
    </source>
</evidence>
<keyword evidence="7 11" id="KW-0418">Kinase</keyword>
<comment type="caution">
    <text evidence="13">The sequence shown here is derived from an EMBL/GenBank/DDBJ whole genome shotgun (WGS) entry which is preliminary data.</text>
</comment>
<comment type="catalytic activity">
    <reaction evidence="10 11">
        <text>GMP + ATP = GDP + ADP</text>
        <dbReference type="Rhea" id="RHEA:20780"/>
        <dbReference type="ChEBI" id="CHEBI:30616"/>
        <dbReference type="ChEBI" id="CHEBI:58115"/>
        <dbReference type="ChEBI" id="CHEBI:58189"/>
        <dbReference type="ChEBI" id="CHEBI:456216"/>
        <dbReference type="EC" id="2.7.4.8"/>
    </reaction>
</comment>
<dbReference type="GO" id="GO:0005524">
    <property type="term" value="F:ATP binding"/>
    <property type="evidence" value="ECO:0007669"/>
    <property type="project" value="UniProtKB-UniRule"/>
</dbReference>
<accession>A0A930GXQ5</accession>
<dbReference type="NCBIfam" id="TIGR03263">
    <property type="entry name" value="guanyl_kin"/>
    <property type="match status" value="1"/>
</dbReference>
<dbReference type="AlphaFoldDB" id="A0A930GXQ5"/>
<dbReference type="EMBL" id="JABZRA010000054">
    <property type="protein sequence ID" value="MBF1272762.1"/>
    <property type="molecule type" value="Genomic_DNA"/>
</dbReference>
<dbReference type="SMART" id="SM00072">
    <property type="entry name" value="GuKc"/>
    <property type="match status" value="1"/>
</dbReference>
<sequence length="216" mass="24592">MEKHKEKGILVVVSGFSGAGKGTIMKNLTQKYDNYALSISATTRAPRPGEEEGKSYFFVSKDRFEEMIDRDELVEYAKYVDNYYGTPRKFVEDCLNEGKDVILEIEIQGALKIKKKFPDSLLIFMAPPSAEELRARLIGRNTEDEATVNKRLSRAIVEAEGVEAYDYILVNADIDTCTEKLHNLIRASHDRAEVHLDLIEEIRKDLRRIEDATSNV</sequence>
<dbReference type="Gene3D" id="3.40.50.300">
    <property type="entry name" value="P-loop containing nucleotide triphosphate hydrolases"/>
    <property type="match status" value="1"/>
</dbReference>
<dbReference type="HAMAP" id="MF_00328">
    <property type="entry name" value="Guanylate_kinase"/>
    <property type="match status" value="1"/>
</dbReference>
<evidence type="ECO:0000256" key="11">
    <source>
        <dbReference type="HAMAP-Rule" id="MF_00328"/>
    </source>
</evidence>
<comment type="similarity">
    <text evidence="2 11">Belongs to the guanylate kinase family.</text>
</comment>
<protein>
    <recommendedName>
        <fullName evidence="4 11">Guanylate kinase</fullName>
        <ecNumber evidence="3 11">2.7.4.8</ecNumber>
    </recommendedName>
    <alternativeName>
        <fullName evidence="9 11">GMP kinase</fullName>
    </alternativeName>
</protein>
<dbReference type="Proteomes" id="UP000775770">
    <property type="component" value="Unassembled WGS sequence"/>
</dbReference>
<evidence type="ECO:0000256" key="10">
    <source>
        <dbReference type="ARBA" id="ARBA00048594"/>
    </source>
</evidence>
<evidence type="ECO:0000256" key="3">
    <source>
        <dbReference type="ARBA" id="ARBA00012961"/>
    </source>
</evidence>
<keyword evidence="8 11" id="KW-0067">ATP-binding</keyword>
<feature type="binding site" evidence="11">
    <location>
        <begin position="15"/>
        <end position="22"/>
    </location>
    <ligand>
        <name>ATP</name>
        <dbReference type="ChEBI" id="CHEBI:30616"/>
    </ligand>
</feature>
<keyword evidence="11" id="KW-0963">Cytoplasm</keyword>
<evidence type="ECO:0000256" key="9">
    <source>
        <dbReference type="ARBA" id="ARBA00030128"/>
    </source>
</evidence>
<dbReference type="PANTHER" id="PTHR23117:SF13">
    <property type="entry name" value="GUANYLATE KINASE"/>
    <property type="match status" value="1"/>
</dbReference>
<dbReference type="FunFam" id="3.30.63.10:FF:000002">
    <property type="entry name" value="Guanylate kinase 1"/>
    <property type="match status" value="1"/>
</dbReference>
<evidence type="ECO:0000256" key="6">
    <source>
        <dbReference type="ARBA" id="ARBA00022741"/>
    </source>
</evidence>
<dbReference type="CDD" id="cd00071">
    <property type="entry name" value="GMPK"/>
    <property type="match status" value="1"/>
</dbReference>
<dbReference type="SUPFAM" id="SSF52540">
    <property type="entry name" value="P-loop containing nucleoside triphosphate hydrolases"/>
    <property type="match status" value="1"/>
</dbReference>
<evidence type="ECO:0000313" key="13">
    <source>
        <dbReference type="EMBL" id="MBF1272762.1"/>
    </source>
</evidence>
<dbReference type="PROSITE" id="PS00856">
    <property type="entry name" value="GUANYLATE_KINASE_1"/>
    <property type="match status" value="1"/>
</dbReference>
<proteinExistence type="inferred from homology"/>
<evidence type="ECO:0000256" key="1">
    <source>
        <dbReference type="ARBA" id="ARBA00003531"/>
    </source>
</evidence>
<keyword evidence="5 11" id="KW-0808">Transferase</keyword>
<feature type="domain" description="Guanylate kinase-like" evidence="12">
    <location>
        <begin position="8"/>
        <end position="186"/>
    </location>
</feature>
<dbReference type="EC" id="2.7.4.8" evidence="3 11"/>
<dbReference type="Pfam" id="PF00625">
    <property type="entry name" value="Guanylate_kin"/>
    <property type="match status" value="1"/>
</dbReference>
<dbReference type="InterPro" id="IPR008145">
    <property type="entry name" value="GK/Ca_channel_bsu"/>
</dbReference>
<evidence type="ECO:0000256" key="7">
    <source>
        <dbReference type="ARBA" id="ARBA00022777"/>
    </source>
</evidence>
<dbReference type="PROSITE" id="PS50052">
    <property type="entry name" value="GUANYLATE_KINASE_2"/>
    <property type="match status" value="1"/>
</dbReference>
<dbReference type="InterPro" id="IPR017665">
    <property type="entry name" value="Guanylate_kinase"/>
</dbReference>
<name>A0A930GXQ5_9FIRM</name>
<organism evidence="13 14">
    <name type="scientific">Oribacterium sinus</name>
    <dbReference type="NCBI Taxonomy" id="237576"/>
    <lineage>
        <taxon>Bacteria</taxon>
        <taxon>Bacillati</taxon>
        <taxon>Bacillota</taxon>
        <taxon>Clostridia</taxon>
        <taxon>Lachnospirales</taxon>
        <taxon>Lachnospiraceae</taxon>
        <taxon>Oribacterium</taxon>
    </lineage>
</organism>
<evidence type="ECO:0000313" key="14">
    <source>
        <dbReference type="Proteomes" id="UP000775770"/>
    </source>
</evidence>
<comment type="function">
    <text evidence="1 11">Essential for recycling GMP and indirectly, cGMP.</text>
</comment>
<dbReference type="PANTHER" id="PTHR23117">
    <property type="entry name" value="GUANYLATE KINASE-RELATED"/>
    <property type="match status" value="1"/>
</dbReference>
<keyword evidence="6 11" id="KW-0547">Nucleotide-binding</keyword>
<dbReference type="GO" id="GO:0004385">
    <property type="term" value="F:GMP kinase activity"/>
    <property type="evidence" value="ECO:0007669"/>
    <property type="project" value="UniProtKB-UniRule"/>
</dbReference>
<gene>
    <name evidence="11 13" type="primary">gmk</name>
    <name evidence="13" type="ORF">HXM90_04995</name>
</gene>
<dbReference type="GO" id="GO:0005829">
    <property type="term" value="C:cytosol"/>
    <property type="evidence" value="ECO:0007669"/>
    <property type="project" value="TreeGrafter"/>
</dbReference>
<reference evidence="13" key="1">
    <citation type="submission" date="2020-04" db="EMBL/GenBank/DDBJ databases">
        <title>Deep metagenomics examines the oral microbiome during advanced dental caries in children, revealing novel taxa and co-occurrences with host molecules.</title>
        <authorList>
            <person name="Baker J.L."/>
            <person name="Morton J.T."/>
            <person name="Dinis M."/>
            <person name="Alvarez R."/>
            <person name="Tran N.C."/>
            <person name="Knight R."/>
            <person name="Edlund A."/>
        </authorList>
    </citation>
    <scope>NUCLEOTIDE SEQUENCE</scope>
    <source>
        <strain evidence="13">JCVI_38_bin.19</strain>
    </source>
</reference>
<evidence type="ECO:0000256" key="2">
    <source>
        <dbReference type="ARBA" id="ARBA00005790"/>
    </source>
</evidence>
<dbReference type="RefSeq" id="WP_304071342.1">
    <property type="nucleotide sequence ID" value="NZ_JABZRA010000054.1"/>
</dbReference>
<comment type="subcellular location">
    <subcellularLocation>
        <location evidence="11">Cytoplasm</location>
    </subcellularLocation>
</comment>
<dbReference type="InterPro" id="IPR020590">
    <property type="entry name" value="Guanylate_kinase_CS"/>
</dbReference>
<evidence type="ECO:0000256" key="8">
    <source>
        <dbReference type="ARBA" id="ARBA00022840"/>
    </source>
</evidence>
<evidence type="ECO:0000259" key="12">
    <source>
        <dbReference type="PROSITE" id="PS50052"/>
    </source>
</evidence>
<dbReference type="Gene3D" id="3.30.63.10">
    <property type="entry name" value="Guanylate Kinase phosphate binding domain"/>
    <property type="match status" value="1"/>
</dbReference>
<dbReference type="InterPro" id="IPR027417">
    <property type="entry name" value="P-loop_NTPase"/>
</dbReference>
<evidence type="ECO:0000256" key="5">
    <source>
        <dbReference type="ARBA" id="ARBA00022679"/>
    </source>
</evidence>
<dbReference type="InterPro" id="IPR008144">
    <property type="entry name" value="Guanylate_kin-like_dom"/>
</dbReference>